<dbReference type="AlphaFoldDB" id="A0A401FYA9"/>
<feature type="signal peptide" evidence="2">
    <location>
        <begin position="1"/>
        <end position="24"/>
    </location>
</feature>
<feature type="chain" id="PRO_5019014424" evidence="2">
    <location>
        <begin position="25"/>
        <end position="100"/>
    </location>
</feature>
<dbReference type="EMBL" id="BEXT01000001">
    <property type="protein sequence ID" value="GBC61926.1"/>
    <property type="molecule type" value="Genomic_DNA"/>
</dbReference>
<evidence type="ECO:0000256" key="1">
    <source>
        <dbReference type="SAM" id="MobiDB-lite"/>
    </source>
</evidence>
<reference evidence="4" key="2">
    <citation type="submission" date="2019-01" db="EMBL/GenBank/DDBJ databases">
        <title>Genome sequence of Desulfonema ishimotonii strain Tokyo 01.</title>
        <authorList>
            <person name="Fukui M."/>
        </authorList>
    </citation>
    <scope>NUCLEOTIDE SEQUENCE [LARGE SCALE GENOMIC DNA]</scope>
    <source>
        <strain evidence="4">Tokyo 01</strain>
    </source>
</reference>
<evidence type="ECO:0000313" key="3">
    <source>
        <dbReference type="EMBL" id="GBC61926.1"/>
    </source>
</evidence>
<dbReference type="OrthoDB" id="5422614at2"/>
<protein>
    <submittedName>
        <fullName evidence="3">Uncharacterized protein</fullName>
    </submittedName>
</protein>
<feature type="compositionally biased region" description="Basic and acidic residues" evidence="1">
    <location>
        <begin position="87"/>
        <end position="100"/>
    </location>
</feature>
<evidence type="ECO:0000313" key="4">
    <source>
        <dbReference type="Proteomes" id="UP000288096"/>
    </source>
</evidence>
<evidence type="ECO:0000256" key="2">
    <source>
        <dbReference type="SAM" id="SignalP"/>
    </source>
</evidence>
<name>A0A401FYA9_9BACT</name>
<proteinExistence type="predicted"/>
<sequence length="100" mass="10496">MKITKKTFVAIALLGISVTLGSFGNDASAQGNRGRRQGPPPEAYTACEGKSAGDTAEFESPQGDTVTGTCEEDRDGKLVLRPDNPPEGDRGGRGQRNSDD</sequence>
<gene>
    <name evidence="3" type="ORF">DENIS_2888</name>
</gene>
<dbReference type="Proteomes" id="UP000288096">
    <property type="component" value="Unassembled WGS sequence"/>
</dbReference>
<keyword evidence="4" id="KW-1185">Reference proteome</keyword>
<feature type="compositionally biased region" description="Polar residues" evidence="1">
    <location>
        <begin position="22"/>
        <end position="31"/>
    </location>
</feature>
<accession>A0A401FYA9</accession>
<reference evidence="4" key="1">
    <citation type="submission" date="2017-11" db="EMBL/GenBank/DDBJ databases">
        <authorList>
            <person name="Watanabe M."/>
            <person name="Kojima H."/>
        </authorList>
    </citation>
    <scope>NUCLEOTIDE SEQUENCE [LARGE SCALE GENOMIC DNA]</scope>
    <source>
        <strain evidence="4">Tokyo 01</strain>
    </source>
</reference>
<organism evidence="3 4">
    <name type="scientific">Desulfonema ishimotonii</name>
    <dbReference type="NCBI Taxonomy" id="45657"/>
    <lineage>
        <taxon>Bacteria</taxon>
        <taxon>Pseudomonadati</taxon>
        <taxon>Thermodesulfobacteriota</taxon>
        <taxon>Desulfobacteria</taxon>
        <taxon>Desulfobacterales</taxon>
        <taxon>Desulfococcaceae</taxon>
        <taxon>Desulfonema</taxon>
    </lineage>
</organism>
<keyword evidence="2" id="KW-0732">Signal</keyword>
<feature type="region of interest" description="Disordered" evidence="1">
    <location>
        <begin position="22"/>
        <end position="100"/>
    </location>
</feature>
<dbReference type="RefSeq" id="WP_124329152.1">
    <property type="nucleotide sequence ID" value="NZ_BEXT01000001.1"/>
</dbReference>
<comment type="caution">
    <text evidence="3">The sequence shown here is derived from an EMBL/GenBank/DDBJ whole genome shotgun (WGS) entry which is preliminary data.</text>
</comment>